<evidence type="ECO:0000256" key="1">
    <source>
        <dbReference type="ARBA" id="ARBA00005952"/>
    </source>
</evidence>
<evidence type="ECO:0000256" key="4">
    <source>
        <dbReference type="ARBA" id="ARBA00023015"/>
    </source>
</evidence>
<dbReference type="GO" id="GO:0006353">
    <property type="term" value="P:DNA-templated transcription termination"/>
    <property type="evidence" value="ECO:0007669"/>
    <property type="project" value="InterPro"/>
</dbReference>
<evidence type="ECO:0000256" key="2">
    <source>
        <dbReference type="ARBA" id="ARBA00022814"/>
    </source>
</evidence>
<dbReference type="SUPFAM" id="SSF48013">
    <property type="entry name" value="NusB-like"/>
    <property type="match status" value="1"/>
</dbReference>
<evidence type="ECO:0000256" key="3">
    <source>
        <dbReference type="ARBA" id="ARBA00022884"/>
    </source>
</evidence>
<evidence type="ECO:0000259" key="6">
    <source>
        <dbReference type="Pfam" id="PF01029"/>
    </source>
</evidence>
<dbReference type="InterPro" id="IPR035926">
    <property type="entry name" value="NusB-like_sf"/>
</dbReference>
<organism evidence="7">
    <name type="scientific">Salvia splendens</name>
    <name type="common">Scarlet sage</name>
    <dbReference type="NCBI Taxonomy" id="180675"/>
    <lineage>
        <taxon>Eukaryota</taxon>
        <taxon>Viridiplantae</taxon>
        <taxon>Streptophyta</taxon>
        <taxon>Embryophyta</taxon>
        <taxon>Tracheophyta</taxon>
        <taxon>Spermatophyta</taxon>
        <taxon>Magnoliopsida</taxon>
        <taxon>eudicotyledons</taxon>
        <taxon>Gunneridae</taxon>
        <taxon>Pentapetalae</taxon>
        <taxon>asterids</taxon>
        <taxon>lamiids</taxon>
        <taxon>Lamiales</taxon>
        <taxon>Lamiaceae</taxon>
        <taxon>Nepetoideae</taxon>
        <taxon>Mentheae</taxon>
        <taxon>Salviinae</taxon>
        <taxon>Salvia</taxon>
        <taxon>Salvia subgen. Calosphace</taxon>
        <taxon>core Calosphace</taxon>
    </lineage>
</organism>
<sequence>MEAGYILSSSFNPPKTLFSSISKISSPHGRRDLPLLPRAATIPLTIHNPIATSASNYPRIDKSGKFCSPRAAQIGYEFDRACLMEYDHMTFGGPPIATQTIEEADQLLKIYQKESHIEAEVLSAPPNLVYSKLILLFTRKLLAAVSDNWDNSVVAIDKVAPDSWKNEPATRILEFSVLHLAMSEIAVLGTRHQIVINEAVDLAKRFCDGAAPRVINGCLRTFLKELKENGQDEPQNVSV</sequence>
<dbReference type="InterPro" id="IPR006027">
    <property type="entry name" value="NusB_RsmB_TIM44"/>
</dbReference>
<keyword evidence="2" id="KW-0889">Transcription antitermination</keyword>
<dbReference type="AlphaFoldDB" id="A0A8X8ZIE3"/>
<accession>A0A8X8ZIE3</accession>
<dbReference type="Pfam" id="PF01029">
    <property type="entry name" value="NusB"/>
    <property type="match status" value="1"/>
</dbReference>
<protein>
    <recommendedName>
        <fullName evidence="6">NusB/RsmB/TIM44 domain-containing protein</fullName>
    </recommendedName>
</protein>
<comment type="caution">
    <text evidence="7">The sequence shown here is derived from an EMBL/GenBank/DDBJ whole genome shotgun (WGS) entry which is preliminary data.</text>
</comment>
<keyword evidence="5" id="KW-0804">Transcription</keyword>
<evidence type="ECO:0000313" key="8">
    <source>
        <dbReference type="Proteomes" id="UP000298416"/>
    </source>
</evidence>
<dbReference type="Proteomes" id="UP000298416">
    <property type="component" value="Unassembled WGS sequence"/>
</dbReference>
<keyword evidence="4" id="KW-0805">Transcription regulation</keyword>
<dbReference type="InterPro" id="IPR011605">
    <property type="entry name" value="NusB_fam"/>
</dbReference>
<name>A0A8X8ZIE3_SALSN</name>
<dbReference type="Gene3D" id="1.10.940.10">
    <property type="entry name" value="NusB-like"/>
    <property type="match status" value="1"/>
</dbReference>
<dbReference type="GO" id="GO:0009507">
    <property type="term" value="C:chloroplast"/>
    <property type="evidence" value="ECO:0007669"/>
    <property type="project" value="TreeGrafter"/>
</dbReference>
<keyword evidence="3" id="KW-0694">RNA-binding</keyword>
<dbReference type="EMBL" id="PNBA02000012">
    <property type="protein sequence ID" value="KAG6405911.1"/>
    <property type="molecule type" value="Genomic_DNA"/>
</dbReference>
<proteinExistence type="inferred from homology"/>
<dbReference type="PANTHER" id="PTHR11078:SF3">
    <property type="entry name" value="ANTITERMINATION NUSB DOMAIN-CONTAINING PROTEIN"/>
    <property type="match status" value="1"/>
</dbReference>
<comment type="similarity">
    <text evidence="1">Belongs to the NusB family.</text>
</comment>
<feature type="domain" description="NusB/RsmB/TIM44" evidence="6">
    <location>
        <begin position="172"/>
        <end position="224"/>
    </location>
</feature>
<evidence type="ECO:0000256" key="5">
    <source>
        <dbReference type="ARBA" id="ARBA00023163"/>
    </source>
</evidence>
<reference evidence="7" key="1">
    <citation type="submission" date="2018-01" db="EMBL/GenBank/DDBJ databases">
        <authorList>
            <person name="Mao J.F."/>
        </authorList>
    </citation>
    <scope>NUCLEOTIDE SEQUENCE</scope>
    <source>
        <strain evidence="7">Huo1</strain>
        <tissue evidence="7">Leaf</tissue>
    </source>
</reference>
<dbReference type="GO" id="GO:0003723">
    <property type="term" value="F:RNA binding"/>
    <property type="evidence" value="ECO:0007669"/>
    <property type="project" value="UniProtKB-KW"/>
</dbReference>
<gene>
    <name evidence="7" type="ORF">SASPL_133505</name>
</gene>
<evidence type="ECO:0000313" key="7">
    <source>
        <dbReference type="EMBL" id="KAG6405911.1"/>
    </source>
</evidence>
<dbReference type="GO" id="GO:0031564">
    <property type="term" value="P:transcription antitermination"/>
    <property type="evidence" value="ECO:0007669"/>
    <property type="project" value="UniProtKB-KW"/>
</dbReference>
<dbReference type="PANTHER" id="PTHR11078">
    <property type="entry name" value="N UTILIZATION SUBSTANCE PROTEIN B-RELATED"/>
    <property type="match status" value="1"/>
</dbReference>
<keyword evidence="8" id="KW-1185">Reference proteome</keyword>
<reference evidence="7" key="2">
    <citation type="submission" date="2020-08" db="EMBL/GenBank/DDBJ databases">
        <title>Plant Genome Project.</title>
        <authorList>
            <person name="Zhang R.-G."/>
        </authorList>
    </citation>
    <scope>NUCLEOTIDE SEQUENCE</scope>
    <source>
        <strain evidence="7">Huo1</strain>
        <tissue evidence="7">Leaf</tissue>
    </source>
</reference>